<name>A0A2H3D617_ARMGA</name>
<keyword evidence="2" id="KW-1185">Reference proteome</keyword>
<protein>
    <recommendedName>
        <fullName evidence="3">DEAD/DEAH box helicase domain-containing protein</fullName>
    </recommendedName>
</protein>
<proteinExistence type="predicted"/>
<organism evidence="1 2">
    <name type="scientific">Armillaria gallica</name>
    <name type="common">Bulbous honey fungus</name>
    <name type="synonym">Armillaria bulbosa</name>
    <dbReference type="NCBI Taxonomy" id="47427"/>
    <lineage>
        <taxon>Eukaryota</taxon>
        <taxon>Fungi</taxon>
        <taxon>Dikarya</taxon>
        <taxon>Basidiomycota</taxon>
        <taxon>Agaricomycotina</taxon>
        <taxon>Agaricomycetes</taxon>
        <taxon>Agaricomycetidae</taxon>
        <taxon>Agaricales</taxon>
        <taxon>Marasmiineae</taxon>
        <taxon>Physalacriaceae</taxon>
        <taxon>Armillaria</taxon>
    </lineage>
</organism>
<gene>
    <name evidence="1" type="ORF">ARMGADRAFT_1088283</name>
</gene>
<evidence type="ECO:0000313" key="2">
    <source>
        <dbReference type="Proteomes" id="UP000217790"/>
    </source>
</evidence>
<dbReference type="Proteomes" id="UP000217790">
    <property type="component" value="Unassembled WGS sequence"/>
</dbReference>
<dbReference type="InterPro" id="IPR027417">
    <property type="entry name" value="P-loop_NTPase"/>
</dbReference>
<evidence type="ECO:0000313" key="1">
    <source>
        <dbReference type="EMBL" id="PBK84507.1"/>
    </source>
</evidence>
<dbReference type="AlphaFoldDB" id="A0A2H3D617"/>
<dbReference type="InParanoid" id="A0A2H3D617"/>
<accession>A0A2H3D617</accession>
<dbReference type="OrthoDB" id="193716at2759"/>
<dbReference type="STRING" id="47427.A0A2H3D617"/>
<reference evidence="2" key="1">
    <citation type="journal article" date="2017" name="Nat. Ecol. Evol.">
        <title>Genome expansion and lineage-specific genetic innovations in the forest pathogenic fungi Armillaria.</title>
        <authorList>
            <person name="Sipos G."/>
            <person name="Prasanna A.N."/>
            <person name="Walter M.C."/>
            <person name="O'Connor E."/>
            <person name="Balint B."/>
            <person name="Krizsan K."/>
            <person name="Kiss B."/>
            <person name="Hess J."/>
            <person name="Varga T."/>
            <person name="Slot J."/>
            <person name="Riley R."/>
            <person name="Boka B."/>
            <person name="Rigling D."/>
            <person name="Barry K."/>
            <person name="Lee J."/>
            <person name="Mihaltcheva S."/>
            <person name="LaButti K."/>
            <person name="Lipzen A."/>
            <person name="Waldron R."/>
            <person name="Moloney N.M."/>
            <person name="Sperisen C."/>
            <person name="Kredics L."/>
            <person name="Vagvoelgyi C."/>
            <person name="Patrignani A."/>
            <person name="Fitzpatrick D."/>
            <person name="Nagy I."/>
            <person name="Doyle S."/>
            <person name="Anderson J.B."/>
            <person name="Grigoriev I.V."/>
            <person name="Gueldener U."/>
            <person name="Muensterkoetter M."/>
            <person name="Nagy L.G."/>
        </authorList>
    </citation>
    <scope>NUCLEOTIDE SEQUENCE [LARGE SCALE GENOMIC DNA]</scope>
    <source>
        <strain evidence="2">Ar21-2</strain>
    </source>
</reference>
<dbReference type="EMBL" id="KZ293697">
    <property type="protein sequence ID" value="PBK84507.1"/>
    <property type="molecule type" value="Genomic_DNA"/>
</dbReference>
<dbReference type="Gene3D" id="3.40.50.300">
    <property type="entry name" value="P-loop containing nucleotide triphosphate hydrolases"/>
    <property type="match status" value="1"/>
</dbReference>
<sequence length="115" mass="12902">MSKCVQLHDWTKGKPDIVVATPGRIGDIINSKPNIAKALKITHTLVLELDDNMLLDIGFHNANSRDLLLTPEREALFFLCYSPAIRRVACEALAKDYKYINYVDDLASPSTLPQF</sequence>
<evidence type="ECO:0008006" key="3">
    <source>
        <dbReference type="Google" id="ProtNLM"/>
    </source>
</evidence>